<comment type="subcellular location">
    <subcellularLocation>
        <location evidence="2">Cytoplasm</location>
    </subcellularLocation>
</comment>
<name>A0A9D3AAQ5_9BURK</name>
<proteinExistence type="inferred from homology"/>
<keyword evidence="5 7" id="KW-0697">Rotamase</keyword>
<feature type="signal peptide" evidence="7">
    <location>
        <begin position="1"/>
        <end position="19"/>
    </location>
</feature>
<comment type="caution">
    <text evidence="9">The sequence shown here is derived from an EMBL/GenBank/DDBJ whole genome shotgun (WGS) entry which is preliminary data.</text>
</comment>
<keyword evidence="7" id="KW-0732">Signal</keyword>
<dbReference type="EC" id="5.2.1.8" evidence="7"/>
<organism evidence="9 10">
    <name type="scientific">Paenalcaligenes hominis</name>
    <dbReference type="NCBI Taxonomy" id="643674"/>
    <lineage>
        <taxon>Bacteria</taxon>
        <taxon>Pseudomonadati</taxon>
        <taxon>Pseudomonadota</taxon>
        <taxon>Betaproteobacteria</taxon>
        <taxon>Burkholderiales</taxon>
        <taxon>Alcaligenaceae</taxon>
        <taxon>Paenalcaligenes</taxon>
    </lineage>
</organism>
<evidence type="ECO:0000256" key="2">
    <source>
        <dbReference type="ARBA" id="ARBA00004496"/>
    </source>
</evidence>
<evidence type="ECO:0000313" key="10">
    <source>
        <dbReference type="Proteomes" id="UP000700248"/>
    </source>
</evidence>
<dbReference type="FunFam" id="2.40.100.10:FF:000004">
    <property type="entry name" value="Peptidyl-prolyl cis-trans isomerase"/>
    <property type="match status" value="1"/>
</dbReference>
<dbReference type="Gene3D" id="2.40.100.10">
    <property type="entry name" value="Cyclophilin-like"/>
    <property type="match status" value="1"/>
</dbReference>
<evidence type="ECO:0000256" key="1">
    <source>
        <dbReference type="ARBA" id="ARBA00002388"/>
    </source>
</evidence>
<dbReference type="AlphaFoldDB" id="A0A9D3AAQ5"/>
<dbReference type="GO" id="GO:0003755">
    <property type="term" value="F:peptidyl-prolyl cis-trans isomerase activity"/>
    <property type="evidence" value="ECO:0007669"/>
    <property type="project" value="UniProtKB-UniRule"/>
</dbReference>
<dbReference type="InterPro" id="IPR029000">
    <property type="entry name" value="Cyclophilin-like_dom_sf"/>
</dbReference>
<dbReference type="Pfam" id="PF00160">
    <property type="entry name" value="Pro_isomerase"/>
    <property type="match status" value="1"/>
</dbReference>
<comment type="function">
    <text evidence="1 7">PPIases accelerate the folding of proteins. It catalyzes the cis-trans isomerization of proline imidic peptide bonds in oligopeptides.</text>
</comment>
<evidence type="ECO:0000256" key="7">
    <source>
        <dbReference type="RuleBase" id="RU363019"/>
    </source>
</evidence>
<comment type="catalytic activity">
    <reaction evidence="7">
        <text>[protein]-peptidylproline (omega=180) = [protein]-peptidylproline (omega=0)</text>
        <dbReference type="Rhea" id="RHEA:16237"/>
        <dbReference type="Rhea" id="RHEA-COMP:10747"/>
        <dbReference type="Rhea" id="RHEA-COMP:10748"/>
        <dbReference type="ChEBI" id="CHEBI:83833"/>
        <dbReference type="ChEBI" id="CHEBI:83834"/>
        <dbReference type="EC" id="5.2.1.8"/>
    </reaction>
</comment>
<keyword evidence="6 7" id="KW-0413">Isomerase</keyword>
<dbReference type="EMBL" id="DYTQ01000090">
    <property type="protein sequence ID" value="HJH24438.1"/>
    <property type="molecule type" value="Genomic_DNA"/>
</dbReference>
<dbReference type="CDD" id="cd01920">
    <property type="entry name" value="cyclophilin_EcCYP_like"/>
    <property type="match status" value="1"/>
</dbReference>
<evidence type="ECO:0000256" key="6">
    <source>
        <dbReference type="ARBA" id="ARBA00023235"/>
    </source>
</evidence>
<reference evidence="9" key="2">
    <citation type="submission" date="2021-09" db="EMBL/GenBank/DDBJ databases">
        <authorList>
            <person name="Gilroy R."/>
        </authorList>
    </citation>
    <scope>NUCLEOTIDE SEQUENCE</scope>
    <source>
        <strain evidence="9">CHK175-13533</strain>
    </source>
</reference>
<dbReference type="SUPFAM" id="SSF50891">
    <property type="entry name" value="Cyclophilin-like"/>
    <property type="match status" value="1"/>
</dbReference>
<evidence type="ECO:0000256" key="5">
    <source>
        <dbReference type="ARBA" id="ARBA00023110"/>
    </source>
</evidence>
<dbReference type="InterPro" id="IPR002130">
    <property type="entry name" value="Cyclophilin-type_PPIase_dom"/>
</dbReference>
<dbReference type="GO" id="GO:0005737">
    <property type="term" value="C:cytoplasm"/>
    <property type="evidence" value="ECO:0007669"/>
    <property type="project" value="UniProtKB-SubCell"/>
</dbReference>
<sequence>MAIFTLGLVLMTVLSTAQATTTTTPKGTTMSTNPKVLLKTNKGDITLELDAEKAPKTTENFLNYVNNGFYNGTIFNRVINNFMVQGGGFEVGMKQKETQNPIENEANNGLKNEVYTVAMARTNDPHSATAQFFINVQNNDFLNHTNPTPNGWGYAVFGKVVDGTDVVDTIKGVKTGSKGFHQDVPVEDVIIESATVLE</sequence>
<comment type="similarity">
    <text evidence="3 7">Belongs to the cyclophilin-type PPIase family.</text>
</comment>
<reference evidence="9" key="1">
    <citation type="journal article" date="2021" name="PeerJ">
        <title>Extensive microbial diversity within the chicken gut microbiome revealed by metagenomics and culture.</title>
        <authorList>
            <person name="Gilroy R."/>
            <person name="Ravi A."/>
            <person name="Getino M."/>
            <person name="Pursley I."/>
            <person name="Horton D.L."/>
            <person name="Alikhan N.F."/>
            <person name="Baker D."/>
            <person name="Gharbi K."/>
            <person name="Hall N."/>
            <person name="Watson M."/>
            <person name="Adriaenssens E.M."/>
            <person name="Foster-Nyarko E."/>
            <person name="Jarju S."/>
            <person name="Secka A."/>
            <person name="Antonio M."/>
            <person name="Oren A."/>
            <person name="Chaudhuri R.R."/>
            <person name="La Ragione R."/>
            <person name="Hildebrand F."/>
            <person name="Pallen M.J."/>
        </authorList>
    </citation>
    <scope>NUCLEOTIDE SEQUENCE</scope>
    <source>
        <strain evidence="9">CHK175-13533</strain>
    </source>
</reference>
<dbReference type="PROSITE" id="PS50072">
    <property type="entry name" value="CSA_PPIASE_2"/>
    <property type="match status" value="1"/>
</dbReference>
<evidence type="ECO:0000259" key="8">
    <source>
        <dbReference type="PROSITE" id="PS50072"/>
    </source>
</evidence>
<dbReference type="PRINTS" id="PR00153">
    <property type="entry name" value="CSAPPISMRASE"/>
</dbReference>
<evidence type="ECO:0000256" key="4">
    <source>
        <dbReference type="ARBA" id="ARBA00022490"/>
    </source>
</evidence>
<feature type="chain" id="PRO_5039754183" description="Peptidyl-prolyl cis-trans isomerase" evidence="7">
    <location>
        <begin position="20"/>
        <end position="198"/>
    </location>
</feature>
<keyword evidence="4" id="KW-0963">Cytoplasm</keyword>
<dbReference type="Proteomes" id="UP000700248">
    <property type="component" value="Unassembled WGS sequence"/>
</dbReference>
<evidence type="ECO:0000313" key="9">
    <source>
        <dbReference type="EMBL" id="HJH24438.1"/>
    </source>
</evidence>
<dbReference type="InterPro" id="IPR044665">
    <property type="entry name" value="E_coli_cyclophilin_A-like"/>
</dbReference>
<accession>A0A9D3AAQ5</accession>
<evidence type="ECO:0000256" key="3">
    <source>
        <dbReference type="ARBA" id="ARBA00007365"/>
    </source>
</evidence>
<gene>
    <name evidence="9" type="ORF">K8U84_07790</name>
</gene>
<dbReference type="PANTHER" id="PTHR43246">
    <property type="entry name" value="PEPTIDYL-PROLYL CIS-TRANS ISOMERASE CYP38, CHLOROPLASTIC"/>
    <property type="match status" value="1"/>
</dbReference>
<protein>
    <recommendedName>
        <fullName evidence="7">Peptidyl-prolyl cis-trans isomerase</fullName>
        <shortName evidence="7">PPIase</shortName>
        <ecNumber evidence="7">5.2.1.8</ecNumber>
    </recommendedName>
</protein>
<feature type="domain" description="PPIase cyclophilin-type" evidence="8">
    <location>
        <begin position="43"/>
        <end position="196"/>
    </location>
</feature>